<dbReference type="Gene3D" id="1.10.8.500">
    <property type="entry name" value="HAMP domain in histidine kinase"/>
    <property type="match status" value="1"/>
</dbReference>
<dbReference type="GO" id="GO:0016020">
    <property type="term" value="C:membrane"/>
    <property type="evidence" value="ECO:0007669"/>
    <property type="project" value="UniProtKB-SubCell"/>
</dbReference>
<dbReference type="SMART" id="SM00388">
    <property type="entry name" value="HisKA"/>
    <property type="match status" value="1"/>
</dbReference>
<dbReference type="Proteomes" id="UP000886339">
    <property type="component" value="Unassembled WGS sequence"/>
</dbReference>
<dbReference type="InterPro" id="IPR003594">
    <property type="entry name" value="HATPase_dom"/>
</dbReference>
<comment type="caution">
    <text evidence="13">The sequence shown here is derived from an EMBL/GenBank/DDBJ whole genome shotgun (WGS) entry which is preliminary data.</text>
</comment>
<dbReference type="GO" id="GO:0030295">
    <property type="term" value="F:protein kinase activator activity"/>
    <property type="evidence" value="ECO:0007669"/>
    <property type="project" value="TreeGrafter"/>
</dbReference>
<evidence type="ECO:0000256" key="7">
    <source>
        <dbReference type="ARBA" id="ARBA00022777"/>
    </source>
</evidence>
<dbReference type="InterPro" id="IPR013656">
    <property type="entry name" value="PAS_4"/>
</dbReference>
<keyword evidence="7" id="KW-0418">Kinase</keyword>
<evidence type="ECO:0000256" key="4">
    <source>
        <dbReference type="ARBA" id="ARBA00022553"/>
    </source>
</evidence>
<feature type="transmembrane region" description="Helical" evidence="10">
    <location>
        <begin position="178"/>
        <end position="199"/>
    </location>
</feature>
<dbReference type="PANTHER" id="PTHR42878">
    <property type="entry name" value="TWO-COMPONENT HISTIDINE KINASE"/>
    <property type="match status" value="1"/>
</dbReference>
<dbReference type="SUPFAM" id="SSF55874">
    <property type="entry name" value="ATPase domain of HSP90 chaperone/DNA topoisomerase II/histidine kinase"/>
    <property type="match status" value="1"/>
</dbReference>
<keyword evidence="5" id="KW-0808">Transferase</keyword>
<dbReference type="SUPFAM" id="SSF55785">
    <property type="entry name" value="PYP-like sensor domain (PAS domain)"/>
    <property type="match status" value="1"/>
</dbReference>
<dbReference type="GO" id="GO:0000156">
    <property type="term" value="F:phosphorelay response regulator activity"/>
    <property type="evidence" value="ECO:0007669"/>
    <property type="project" value="TreeGrafter"/>
</dbReference>
<evidence type="ECO:0000313" key="13">
    <source>
        <dbReference type="EMBL" id="HEC07195.1"/>
    </source>
</evidence>
<dbReference type="GO" id="GO:0007234">
    <property type="term" value="P:osmosensory signaling via phosphorelay pathway"/>
    <property type="evidence" value="ECO:0007669"/>
    <property type="project" value="TreeGrafter"/>
</dbReference>
<sequence length="617" mass="68373">MTWFGKSLNHRFTIATIAGFLISSVVFLALFLGFYQNKLEQEKAQAAHDVNRLLQTSLENAMLKRDIDGLITIVRHLGEQENVSAVMIVNPQGKVRFASRPDLEGKIIGKEFIEGLEAQTRFMKDETGREVLRSVNPVHNKPPCQVCHGPLEKHPVNGILLVDYDATSMRHQARDTTLVLMGAGSLIVVINLLGGWWFIRRFILKPVAALNAASDELASGKLDSRVPTRGEDELASLGNSFNQMAESLQRHTLELEESHAFLQALVDAIPDGVRIIDDDYNMLLVNRTFCEQVQWPDEACSGEKCYRVAHNLDSPCPVDLLTCPVEEIRKDPKPLKVIHHHCHDGEDTLDVEIYAAPMRIMRGGQEITLVVESIRDLSQQVRFTHEQRLSELGRLAAGVAHEIYNPLSSMKLALHSLLQSVDREGQSEEVSDYLSVVEQEMDQCINITDRLLRLSAAPMEQKELVDMEEVVDDTLTLLKWDAEQSGIELVRDFPDQPLRVIASGSEMRMLTLNLVQNAFHAMPDGGRLTIAGKLTGHEVVLTFTDSGVGIPEDELPYIFMPFFSRRADGVSGTGLGLAISRTIVENCGGVLSASSTQGQGSCFTVVIPEADPEVPGL</sequence>
<dbReference type="PRINTS" id="PR00344">
    <property type="entry name" value="BCTRLSENSOR"/>
</dbReference>
<dbReference type="Pfam" id="PF08448">
    <property type="entry name" value="PAS_4"/>
    <property type="match status" value="1"/>
</dbReference>
<protein>
    <recommendedName>
        <fullName evidence="3">histidine kinase</fullName>
        <ecNumber evidence="3">2.7.13.3</ecNumber>
    </recommendedName>
</protein>
<organism evidence="13">
    <name type="scientific">Thiolapillus brandeum</name>
    <dbReference type="NCBI Taxonomy" id="1076588"/>
    <lineage>
        <taxon>Bacteria</taxon>
        <taxon>Pseudomonadati</taxon>
        <taxon>Pseudomonadota</taxon>
        <taxon>Gammaproteobacteria</taxon>
        <taxon>Chromatiales</taxon>
        <taxon>Sedimenticolaceae</taxon>
        <taxon>Thiolapillus</taxon>
    </lineage>
</organism>
<dbReference type="InterPro" id="IPR035965">
    <property type="entry name" value="PAS-like_dom_sf"/>
</dbReference>
<reference evidence="13" key="1">
    <citation type="journal article" date="2020" name="mSystems">
        <title>Genome- and Community-Level Interaction Insights into Carbon Utilization and Element Cycling Functions of Hydrothermarchaeota in Hydrothermal Sediment.</title>
        <authorList>
            <person name="Zhou Z."/>
            <person name="Liu Y."/>
            <person name="Xu W."/>
            <person name="Pan J."/>
            <person name="Luo Z.H."/>
            <person name="Li M."/>
        </authorList>
    </citation>
    <scope>NUCLEOTIDE SEQUENCE [LARGE SCALE GENOMIC DNA]</scope>
    <source>
        <strain evidence="13">HyVt-458</strain>
    </source>
</reference>
<feature type="domain" description="Histidine kinase" evidence="11">
    <location>
        <begin position="398"/>
        <end position="611"/>
    </location>
</feature>
<dbReference type="AlphaFoldDB" id="A0A831RYV7"/>
<dbReference type="Gene3D" id="3.30.450.20">
    <property type="entry name" value="PAS domain"/>
    <property type="match status" value="1"/>
</dbReference>
<dbReference type="SUPFAM" id="SSF158472">
    <property type="entry name" value="HAMP domain-like"/>
    <property type="match status" value="1"/>
</dbReference>
<dbReference type="EMBL" id="DRLF01000346">
    <property type="protein sequence ID" value="HEC07195.1"/>
    <property type="molecule type" value="Genomic_DNA"/>
</dbReference>
<gene>
    <name evidence="13" type="ORF">ENJ12_10095</name>
</gene>
<dbReference type="SMART" id="SM00304">
    <property type="entry name" value="HAMP"/>
    <property type="match status" value="1"/>
</dbReference>
<keyword evidence="4" id="KW-0597">Phosphoprotein</keyword>
<comment type="subcellular location">
    <subcellularLocation>
        <location evidence="2">Membrane</location>
    </subcellularLocation>
</comment>
<dbReference type="GO" id="GO:0005524">
    <property type="term" value="F:ATP binding"/>
    <property type="evidence" value="ECO:0007669"/>
    <property type="project" value="UniProtKB-KW"/>
</dbReference>
<dbReference type="InterPro" id="IPR050351">
    <property type="entry name" value="BphY/WalK/GraS-like"/>
</dbReference>
<keyword evidence="10" id="KW-1133">Transmembrane helix</keyword>
<dbReference type="Gene3D" id="3.30.450.290">
    <property type="match status" value="1"/>
</dbReference>
<dbReference type="PANTHER" id="PTHR42878:SF7">
    <property type="entry name" value="SENSOR HISTIDINE KINASE GLRK"/>
    <property type="match status" value="1"/>
</dbReference>
<dbReference type="InterPro" id="IPR036890">
    <property type="entry name" value="HATPase_C_sf"/>
</dbReference>
<dbReference type="Gene3D" id="1.10.287.130">
    <property type="match status" value="1"/>
</dbReference>
<proteinExistence type="predicted"/>
<feature type="domain" description="HAMP" evidence="12">
    <location>
        <begin position="201"/>
        <end position="253"/>
    </location>
</feature>
<evidence type="ECO:0000256" key="5">
    <source>
        <dbReference type="ARBA" id="ARBA00022679"/>
    </source>
</evidence>
<dbReference type="CDD" id="cd06225">
    <property type="entry name" value="HAMP"/>
    <property type="match status" value="1"/>
</dbReference>
<evidence type="ECO:0000256" key="10">
    <source>
        <dbReference type="SAM" id="Phobius"/>
    </source>
</evidence>
<accession>A0A831RYV7</accession>
<dbReference type="InterPro" id="IPR004358">
    <property type="entry name" value="Sig_transdc_His_kin-like_C"/>
</dbReference>
<evidence type="ECO:0000259" key="12">
    <source>
        <dbReference type="PROSITE" id="PS50885"/>
    </source>
</evidence>
<evidence type="ECO:0000256" key="8">
    <source>
        <dbReference type="ARBA" id="ARBA00022840"/>
    </source>
</evidence>
<feature type="transmembrane region" description="Helical" evidence="10">
    <location>
        <begin position="12"/>
        <end position="35"/>
    </location>
</feature>
<dbReference type="SMART" id="SM00387">
    <property type="entry name" value="HATPase_c"/>
    <property type="match status" value="1"/>
</dbReference>
<dbReference type="Pfam" id="PF02518">
    <property type="entry name" value="HATPase_c"/>
    <property type="match status" value="1"/>
</dbReference>
<dbReference type="CDD" id="cd00082">
    <property type="entry name" value="HisKA"/>
    <property type="match status" value="1"/>
</dbReference>
<dbReference type="InterPro" id="IPR005467">
    <property type="entry name" value="His_kinase_dom"/>
</dbReference>
<dbReference type="Pfam" id="PF00512">
    <property type="entry name" value="HisKA"/>
    <property type="match status" value="1"/>
</dbReference>
<evidence type="ECO:0000259" key="11">
    <source>
        <dbReference type="PROSITE" id="PS50109"/>
    </source>
</evidence>
<evidence type="ECO:0000256" key="3">
    <source>
        <dbReference type="ARBA" id="ARBA00012438"/>
    </source>
</evidence>
<dbReference type="PROSITE" id="PS50885">
    <property type="entry name" value="HAMP"/>
    <property type="match status" value="1"/>
</dbReference>
<dbReference type="InterPro" id="IPR003661">
    <property type="entry name" value="HisK_dim/P_dom"/>
</dbReference>
<dbReference type="SUPFAM" id="SSF47384">
    <property type="entry name" value="Homodimeric domain of signal transducing histidine kinase"/>
    <property type="match status" value="1"/>
</dbReference>
<dbReference type="InterPro" id="IPR003660">
    <property type="entry name" value="HAMP_dom"/>
</dbReference>
<dbReference type="Gene3D" id="3.30.565.10">
    <property type="entry name" value="Histidine kinase-like ATPase, C-terminal domain"/>
    <property type="match status" value="1"/>
</dbReference>
<dbReference type="InterPro" id="IPR036097">
    <property type="entry name" value="HisK_dim/P_sf"/>
</dbReference>
<keyword evidence="9" id="KW-0902">Two-component regulatory system</keyword>
<keyword evidence="10" id="KW-0472">Membrane</keyword>
<keyword evidence="6" id="KW-0547">Nucleotide-binding</keyword>
<evidence type="ECO:0000256" key="6">
    <source>
        <dbReference type="ARBA" id="ARBA00022741"/>
    </source>
</evidence>
<comment type="catalytic activity">
    <reaction evidence="1">
        <text>ATP + protein L-histidine = ADP + protein N-phospho-L-histidine.</text>
        <dbReference type="EC" id="2.7.13.3"/>
    </reaction>
</comment>
<dbReference type="Pfam" id="PF00672">
    <property type="entry name" value="HAMP"/>
    <property type="match status" value="1"/>
</dbReference>
<keyword evidence="10" id="KW-0812">Transmembrane</keyword>
<dbReference type="EC" id="2.7.13.3" evidence="3"/>
<evidence type="ECO:0000256" key="9">
    <source>
        <dbReference type="ARBA" id="ARBA00023012"/>
    </source>
</evidence>
<dbReference type="GO" id="GO:0000155">
    <property type="term" value="F:phosphorelay sensor kinase activity"/>
    <property type="evidence" value="ECO:0007669"/>
    <property type="project" value="InterPro"/>
</dbReference>
<dbReference type="PROSITE" id="PS50109">
    <property type="entry name" value="HIS_KIN"/>
    <property type="match status" value="1"/>
</dbReference>
<keyword evidence="8" id="KW-0067">ATP-binding</keyword>
<evidence type="ECO:0000256" key="2">
    <source>
        <dbReference type="ARBA" id="ARBA00004370"/>
    </source>
</evidence>
<evidence type="ECO:0000256" key="1">
    <source>
        <dbReference type="ARBA" id="ARBA00000085"/>
    </source>
</evidence>
<name>A0A831RYV7_9GAMM</name>